<keyword evidence="2" id="KW-0184">Conjugation</keyword>
<dbReference type="EMBL" id="JACXBF010000044">
    <property type="protein sequence ID" value="MBD2799117.1"/>
    <property type="molecule type" value="Genomic_DNA"/>
</dbReference>
<feature type="non-terminal residue" evidence="4">
    <location>
        <position position="148"/>
    </location>
</feature>
<dbReference type="Proteomes" id="UP001193920">
    <property type="component" value="Unassembled WGS sequence"/>
</dbReference>
<comment type="similarity">
    <text evidence="1">Belongs to the MobA/MobL family.</text>
</comment>
<gene>
    <name evidence="4" type="ORF">ID854_01240</name>
</gene>
<dbReference type="Gene3D" id="3.30.930.30">
    <property type="match status" value="1"/>
</dbReference>
<accession>A0AAW3YM51</accession>
<sequence>MAIARLSVKVGSKGKGAQHAAYIAREGKYEKRPEKSERLEATDYGNMPAWAADNPQQFWLAADAFERQNGTAYREMEIALPRELDPIQREALIRDWVRQEMGERHAYQWAIHVPMAADGGEQPHCHLMFSERINDGIPRDPEQYFKRF</sequence>
<comment type="caution">
    <text evidence="4">The sequence shown here is derived from an EMBL/GenBank/DDBJ whole genome shotgun (WGS) entry which is preliminary data.</text>
</comment>
<feature type="domain" description="MobA/MobL protein" evidence="3">
    <location>
        <begin position="45"/>
        <end position="133"/>
    </location>
</feature>
<protein>
    <submittedName>
        <fullName evidence="4">MobA/MobL family protein</fullName>
    </submittedName>
</protein>
<reference evidence="4" key="1">
    <citation type="submission" date="2020-09" db="EMBL/GenBank/DDBJ databases">
        <authorList>
            <person name="Palma L."/>
            <person name="Caballero P."/>
            <person name="Berry C."/>
            <person name="Del Valle E."/>
        </authorList>
    </citation>
    <scope>NUCLEOTIDE SEQUENCE</scope>
    <source>
        <strain evidence="4">M</strain>
    </source>
</reference>
<evidence type="ECO:0000313" key="4">
    <source>
        <dbReference type="EMBL" id="MBD2799117.1"/>
    </source>
</evidence>
<evidence type="ECO:0000256" key="2">
    <source>
        <dbReference type="ARBA" id="ARBA00022971"/>
    </source>
</evidence>
<organism evidence="4">
    <name type="scientific">Xenorhabdus szentirmaii</name>
    <dbReference type="NCBI Taxonomy" id="290112"/>
    <lineage>
        <taxon>Bacteria</taxon>
        <taxon>Pseudomonadati</taxon>
        <taxon>Pseudomonadota</taxon>
        <taxon>Gammaproteobacteria</taxon>
        <taxon>Enterobacterales</taxon>
        <taxon>Morganellaceae</taxon>
        <taxon>Xenorhabdus</taxon>
    </lineage>
</organism>
<name>A0AAW3YM51_9GAMM</name>
<reference evidence="4" key="2">
    <citation type="journal article" date="2024" name="Toxins">
        <title>Genome Sequence Analysis of Native Xenorhabdus Strains Isolated from Entomopathogenic Nematodes in Argentina.</title>
        <authorList>
            <person name="Palma L."/>
            <person name="Frizzo L."/>
            <person name="Kaiser S."/>
            <person name="Berry C."/>
            <person name="Caballero P."/>
            <person name="Bode H.B."/>
            <person name="Del Valle E.E."/>
        </authorList>
    </citation>
    <scope>NUCLEOTIDE SEQUENCE</scope>
    <source>
        <strain evidence="4">M</strain>
    </source>
</reference>
<dbReference type="Pfam" id="PF03389">
    <property type="entry name" value="MobA_MobL"/>
    <property type="match status" value="1"/>
</dbReference>
<dbReference type="RefSeq" id="WP_323868240.1">
    <property type="nucleotide sequence ID" value="NZ_JACXBF010000044.1"/>
</dbReference>
<evidence type="ECO:0000256" key="1">
    <source>
        <dbReference type="ARBA" id="ARBA00010873"/>
    </source>
</evidence>
<dbReference type="InterPro" id="IPR005053">
    <property type="entry name" value="MobA_MobL"/>
</dbReference>
<proteinExistence type="inferred from homology"/>
<evidence type="ECO:0000259" key="3">
    <source>
        <dbReference type="Pfam" id="PF03389"/>
    </source>
</evidence>
<dbReference type="AlphaFoldDB" id="A0AAW3YM51"/>